<dbReference type="OrthoDB" id="2121828at2759"/>
<sequence>MITFFHQMPGFAFQLRAICALFAVQGALGSLRTFNFTVHTAQRSPDGYSREVYLINGQQPGPMIEVDEGDDVEVFVRNELPVSTTIHWHGILQRGTPDMDGVPGVTQVPVPPFKR</sequence>
<gene>
    <name evidence="7" type="ORF">ASPCAL00531</name>
</gene>
<dbReference type="AlphaFoldDB" id="A0A0U5FNM6"/>
<keyword evidence="2" id="KW-0479">Metal-binding</keyword>
<evidence type="ECO:0000313" key="7">
    <source>
        <dbReference type="EMBL" id="CEL00939.1"/>
    </source>
</evidence>
<dbReference type="STRING" id="454130.A0A0U5FNM6"/>
<evidence type="ECO:0000259" key="6">
    <source>
        <dbReference type="Pfam" id="PF07732"/>
    </source>
</evidence>
<accession>A0A0U5FNM6</accession>
<evidence type="ECO:0000256" key="3">
    <source>
        <dbReference type="ARBA" id="ARBA00023002"/>
    </source>
</evidence>
<evidence type="ECO:0000256" key="4">
    <source>
        <dbReference type="ARBA" id="ARBA00023008"/>
    </source>
</evidence>
<evidence type="ECO:0000313" key="8">
    <source>
        <dbReference type="Proteomes" id="UP000054771"/>
    </source>
</evidence>
<evidence type="ECO:0000256" key="1">
    <source>
        <dbReference type="ARBA" id="ARBA00010609"/>
    </source>
</evidence>
<name>A0A0U5FNM6_ASPCI</name>
<dbReference type="InterPro" id="IPR045087">
    <property type="entry name" value="Cu-oxidase_fam"/>
</dbReference>
<feature type="domain" description="Plastocyanin-like" evidence="6">
    <location>
        <begin position="38"/>
        <end position="112"/>
    </location>
</feature>
<dbReference type="InterPro" id="IPR011707">
    <property type="entry name" value="Cu-oxidase-like_N"/>
</dbReference>
<dbReference type="GO" id="GO:0016491">
    <property type="term" value="F:oxidoreductase activity"/>
    <property type="evidence" value="ECO:0007669"/>
    <property type="project" value="UniProtKB-KW"/>
</dbReference>
<proteinExistence type="inferred from homology"/>
<keyword evidence="4" id="KW-0186">Copper</keyword>
<dbReference type="OMA" id="MRDMILI"/>
<reference evidence="8" key="1">
    <citation type="journal article" date="2016" name="Genome Announc.">
        <title>Draft genome sequences of fungus Aspergillus calidoustus.</title>
        <authorList>
            <person name="Horn F."/>
            <person name="Linde J."/>
            <person name="Mattern D.J."/>
            <person name="Walther G."/>
            <person name="Guthke R."/>
            <person name="Scherlach K."/>
            <person name="Martin K."/>
            <person name="Brakhage A.A."/>
            <person name="Petzke L."/>
            <person name="Valiante V."/>
        </authorList>
    </citation>
    <scope>NUCLEOTIDE SEQUENCE [LARGE SCALE GENOMIC DNA]</scope>
    <source>
        <strain evidence="8">SF006504</strain>
    </source>
</reference>
<dbReference type="PANTHER" id="PTHR11709">
    <property type="entry name" value="MULTI-COPPER OXIDASE"/>
    <property type="match status" value="1"/>
</dbReference>
<comment type="similarity">
    <text evidence="1">Belongs to the multicopper oxidase family.</text>
</comment>
<dbReference type="Gene3D" id="2.60.40.420">
    <property type="entry name" value="Cupredoxins - blue copper proteins"/>
    <property type="match status" value="1"/>
</dbReference>
<evidence type="ECO:0000256" key="2">
    <source>
        <dbReference type="ARBA" id="ARBA00022723"/>
    </source>
</evidence>
<dbReference type="EMBL" id="CDMC01000001">
    <property type="protein sequence ID" value="CEL00939.1"/>
    <property type="molecule type" value="Genomic_DNA"/>
</dbReference>
<dbReference type="Proteomes" id="UP000054771">
    <property type="component" value="Unassembled WGS sequence"/>
</dbReference>
<keyword evidence="8" id="KW-1185">Reference proteome</keyword>
<dbReference type="PANTHER" id="PTHR11709:SF488">
    <property type="entry name" value="LACCASE-RELATED"/>
    <property type="match status" value="1"/>
</dbReference>
<keyword evidence="3" id="KW-0560">Oxidoreductase</keyword>
<keyword evidence="5" id="KW-0325">Glycoprotein</keyword>
<dbReference type="SUPFAM" id="SSF49503">
    <property type="entry name" value="Cupredoxins"/>
    <property type="match status" value="1"/>
</dbReference>
<dbReference type="InterPro" id="IPR008972">
    <property type="entry name" value="Cupredoxin"/>
</dbReference>
<dbReference type="Pfam" id="PF07732">
    <property type="entry name" value="Cu-oxidase_3"/>
    <property type="match status" value="1"/>
</dbReference>
<organism evidence="7 8">
    <name type="scientific">Aspergillus calidoustus</name>
    <dbReference type="NCBI Taxonomy" id="454130"/>
    <lineage>
        <taxon>Eukaryota</taxon>
        <taxon>Fungi</taxon>
        <taxon>Dikarya</taxon>
        <taxon>Ascomycota</taxon>
        <taxon>Pezizomycotina</taxon>
        <taxon>Eurotiomycetes</taxon>
        <taxon>Eurotiomycetidae</taxon>
        <taxon>Eurotiales</taxon>
        <taxon>Aspergillaceae</taxon>
        <taxon>Aspergillus</taxon>
        <taxon>Aspergillus subgen. Nidulantes</taxon>
    </lineage>
</organism>
<evidence type="ECO:0000256" key="5">
    <source>
        <dbReference type="ARBA" id="ARBA00023180"/>
    </source>
</evidence>
<protein>
    <recommendedName>
        <fullName evidence="6">Plastocyanin-like domain-containing protein</fullName>
    </recommendedName>
</protein>
<dbReference type="GO" id="GO:0005507">
    <property type="term" value="F:copper ion binding"/>
    <property type="evidence" value="ECO:0007669"/>
    <property type="project" value="InterPro"/>
</dbReference>